<organism evidence="9 10">
    <name type="scientific">Ceratobasidium theobromae</name>
    <dbReference type="NCBI Taxonomy" id="1582974"/>
    <lineage>
        <taxon>Eukaryota</taxon>
        <taxon>Fungi</taxon>
        <taxon>Dikarya</taxon>
        <taxon>Basidiomycota</taxon>
        <taxon>Agaricomycotina</taxon>
        <taxon>Agaricomycetes</taxon>
        <taxon>Cantharellales</taxon>
        <taxon>Ceratobasidiaceae</taxon>
        <taxon>Ceratobasidium</taxon>
    </lineage>
</organism>
<evidence type="ECO:0000313" key="10">
    <source>
        <dbReference type="Proteomes" id="UP000383932"/>
    </source>
</evidence>
<comment type="similarity">
    <text evidence="7">Belongs to the dihydrofolate reductase family.</text>
</comment>
<evidence type="ECO:0000259" key="8">
    <source>
        <dbReference type="PROSITE" id="PS51330"/>
    </source>
</evidence>
<dbReference type="OrthoDB" id="414698at2759"/>
<dbReference type="PROSITE" id="PS51330">
    <property type="entry name" value="DHFR_2"/>
    <property type="match status" value="1"/>
</dbReference>
<feature type="domain" description="DHFR" evidence="8">
    <location>
        <begin position="4"/>
        <end position="194"/>
    </location>
</feature>
<keyword evidence="10" id="KW-1185">Reference proteome</keyword>
<dbReference type="InterPro" id="IPR024072">
    <property type="entry name" value="DHFR-like_dom_sf"/>
</dbReference>
<dbReference type="GO" id="GO:0046655">
    <property type="term" value="P:folic acid metabolic process"/>
    <property type="evidence" value="ECO:0007669"/>
    <property type="project" value="TreeGrafter"/>
</dbReference>
<dbReference type="InterPro" id="IPR012259">
    <property type="entry name" value="DHFR"/>
</dbReference>
<dbReference type="GO" id="GO:0004146">
    <property type="term" value="F:dihydrofolate reductase activity"/>
    <property type="evidence" value="ECO:0007669"/>
    <property type="project" value="UniProtKB-EC"/>
</dbReference>
<accession>A0A5N5QR63</accession>
<dbReference type="CDD" id="cd00209">
    <property type="entry name" value="DHFR"/>
    <property type="match status" value="1"/>
</dbReference>
<comment type="caution">
    <text evidence="9">The sequence shown here is derived from an EMBL/GenBank/DDBJ whole genome shotgun (WGS) entry which is preliminary data.</text>
</comment>
<reference evidence="9 10" key="1">
    <citation type="journal article" date="2019" name="Fungal Biol. Biotechnol.">
        <title>Draft genome sequence of fastidious pathogen Ceratobasidium theobromae, which causes vascular-streak dieback in Theobroma cacao.</title>
        <authorList>
            <person name="Ali S.S."/>
            <person name="Asman A."/>
            <person name="Shao J."/>
            <person name="Firmansyah A.P."/>
            <person name="Susilo A.W."/>
            <person name="Rosmana A."/>
            <person name="McMahon P."/>
            <person name="Junaid M."/>
            <person name="Guest D."/>
            <person name="Kheng T.Y."/>
            <person name="Meinhardt L.W."/>
            <person name="Bailey B.A."/>
        </authorList>
    </citation>
    <scope>NUCLEOTIDE SEQUENCE [LARGE SCALE GENOMIC DNA]</scope>
    <source>
        <strain evidence="9 10">CT2</strain>
    </source>
</reference>
<evidence type="ECO:0000256" key="2">
    <source>
        <dbReference type="ARBA" id="ARBA00012856"/>
    </source>
</evidence>
<dbReference type="Gene3D" id="3.40.430.10">
    <property type="entry name" value="Dihydrofolate Reductase, subunit A"/>
    <property type="match status" value="1"/>
</dbReference>
<dbReference type="PRINTS" id="PR00070">
    <property type="entry name" value="DHFR"/>
</dbReference>
<comment type="pathway">
    <text evidence="1">Cofactor biosynthesis; tetrahydrofolate biosynthesis; 5,6,7,8-tetrahydrofolate from 7,8-dihydrofolate: step 1/1.</text>
</comment>
<dbReference type="PANTHER" id="PTHR48069:SF3">
    <property type="entry name" value="DIHYDROFOLATE REDUCTASE"/>
    <property type="match status" value="1"/>
</dbReference>
<dbReference type="Pfam" id="PF00186">
    <property type="entry name" value="DHFR_1"/>
    <property type="match status" value="1"/>
</dbReference>
<dbReference type="GO" id="GO:0005739">
    <property type="term" value="C:mitochondrion"/>
    <property type="evidence" value="ECO:0007669"/>
    <property type="project" value="TreeGrafter"/>
</dbReference>
<evidence type="ECO:0000256" key="1">
    <source>
        <dbReference type="ARBA" id="ARBA00004903"/>
    </source>
</evidence>
<evidence type="ECO:0000256" key="7">
    <source>
        <dbReference type="RuleBase" id="RU004474"/>
    </source>
</evidence>
<protein>
    <recommendedName>
        <fullName evidence="3">Dihydrofolate reductase</fullName>
        <ecNumber evidence="2">1.5.1.3</ecNumber>
    </recommendedName>
</protein>
<dbReference type="InterPro" id="IPR001796">
    <property type="entry name" value="DHFR_dom"/>
</dbReference>
<dbReference type="Proteomes" id="UP000383932">
    <property type="component" value="Unassembled WGS sequence"/>
</dbReference>
<name>A0A5N5QR63_9AGAM</name>
<keyword evidence="5" id="KW-0521">NADP</keyword>
<dbReference type="GO" id="GO:0046452">
    <property type="term" value="P:dihydrofolate metabolic process"/>
    <property type="evidence" value="ECO:0007669"/>
    <property type="project" value="TreeGrafter"/>
</dbReference>
<dbReference type="GO" id="GO:0046654">
    <property type="term" value="P:tetrahydrofolate biosynthetic process"/>
    <property type="evidence" value="ECO:0007669"/>
    <property type="project" value="UniProtKB-UniPathway"/>
</dbReference>
<dbReference type="PROSITE" id="PS00075">
    <property type="entry name" value="DHFR_1"/>
    <property type="match status" value="1"/>
</dbReference>
<dbReference type="UniPathway" id="UPA00077">
    <property type="reaction ID" value="UER00158"/>
</dbReference>
<dbReference type="PANTHER" id="PTHR48069">
    <property type="entry name" value="DIHYDROFOLATE REDUCTASE"/>
    <property type="match status" value="1"/>
</dbReference>
<evidence type="ECO:0000256" key="6">
    <source>
        <dbReference type="ARBA" id="ARBA00023002"/>
    </source>
</evidence>
<dbReference type="InterPro" id="IPR017925">
    <property type="entry name" value="DHFR_CS"/>
</dbReference>
<evidence type="ECO:0000256" key="3">
    <source>
        <dbReference type="ARBA" id="ARBA00018886"/>
    </source>
</evidence>
<proteinExistence type="inferred from homology"/>
<sequence length="201" mass="22434">MPPQITVIVAATLSNGIGVQGTLPWRLPREMAYFARVTREGGPPSESSNAVIMGRKTWDGIPPKFRPLKDRTNVVISNSMTVHAQDERQPTHVAPSIDGALSILSSTPIRNAFIIGGMSIYDQALKHPSTTRILLTRILHPEYDACDAFFPEIRNTGEWARAHHTDLESWLGFEVPSGVQQENQTEYEFQMWVRAIPSTIN</sequence>
<evidence type="ECO:0000256" key="4">
    <source>
        <dbReference type="ARBA" id="ARBA00022563"/>
    </source>
</evidence>
<keyword evidence="4" id="KW-0554">One-carbon metabolism</keyword>
<gene>
    <name evidence="9" type="ORF">CTheo_2316</name>
</gene>
<dbReference type="EMBL" id="SSOP01000023">
    <property type="protein sequence ID" value="KAB5594235.1"/>
    <property type="molecule type" value="Genomic_DNA"/>
</dbReference>
<evidence type="ECO:0000313" key="9">
    <source>
        <dbReference type="EMBL" id="KAB5594235.1"/>
    </source>
</evidence>
<evidence type="ECO:0000256" key="5">
    <source>
        <dbReference type="ARBA" id="ARBA00022857"/>
    </source>
</evidence>
<dbReference type="AlphaFoldDB" id="A0A5N5QR63"/>
<dbReference type="EC" id="1.5.1.3" evidence="2"/>
<dbReference type="SUPFAM" id="SSF53597">
    <property type="entry name" value="Dihydrofolate reductase-like"/>
    <property type="match status" value="1"/>
</dbReference>
<dbReference type="GO" id="GO:0050661">
    <property type="term" value="F:NADP binding"/>
    <property type="evidence" value="ECO:0007669"/>
    <property type="project" value="InterPro"/>
</dbReference>
<dbReference type="GO" id="GO:0006730">
    <property type="term" value="P:one-carbon metabolic process"/>
    <property type="evidence" value="ECO:0007669"/>
    <property type="project" value="UniProtKB-KW"/>
</dbReference>
<keyword evidence="6" id="KW-0560">Oxidoreductase</keyword>